<keyword evidence="2" id="KW-1185">Reference proteome</keyword>
<evidence type="ECO:0000313" key="2">
    <source>
        <dbReference type="Proteomes" id="UP000183015"/>
    </source>
</evidence>
<evidence type="ECO:0000313" key="1">
    <source>
        <dbReference type="EMBL" id="SEL81646.1"/>
    </source>
</evidence>
<dbReference type="OrthoDB" id="3784817at2"/>
<organism evidence="1 2">
    <name type="scientific">Streptacidiphilus jiangxiensis</name>
    <dbReference type="NCBI Taxonomy" id="235985"/>
    <lineage>
        <taxon>Bacteria</taxon>
        <taxon>Bacillati</taxon>
        <taxon>Actinomycetota</taxon>
        <taxon>Actinomycetes</taxon>
        <taxon>Kitasatosporales</taxon>
        <taxon>Streptomycetaceae</taxon>
        <taxon>Streptacidiphilus</taxon>
    </lineage>
</organism>
<proteinExistence type="predicted"/>
<sequence length="56" mass="6037">MHEAVTRSILTDAPAMTENSAITSAVAFRTIIPRLPQLTDAERGLLDEWLARATGG</sequence>
<reference evidence="2" key="1">
    <citation type="submission" date="2016-10" db="EMBL/GenBank/DDBJ databases">
        <authorList>
            <person name="Varghese N."/>
        </authorList>
    </citation>
    <scope>NUCLEOTIDE SEQUENCE [LARGE SCALE GENOMIC DNA]</scope>
    <source>
        <strain evidence="2">DSM 45096 / BCRC 16803 / CGMCC 4.1857 / CIP 109030 / JCM 12277 / KCTC 19219 / NBRC 100920 / 33214</strain>
    </source>
</reference>
<name>A0A1H7TBF1_STRJI</name>
<dbReference type="Proteomes" id="UP000183015">
    <property type="component" value="Unassembled WGS sequence"/>
</dbReference>
<gene>
    <name evidence="1" type="ORF">SAMN05414137_113160</name>
</gene>
<dbReference type="AlphaFoldDB" id="A0A1H7TBF1"/>
<accession>A0A1H7TBF1</accession>
<dbReference type="EMBL" id="FOAZ01000013">
    <property type="protein sequence ID" value="SEL81646.1"/>
    <property type="molecule type" value="Genomic_DNA"/>
</dbReference>
<dbReference type="RefSeq" id="WP_143094499.1">
    <property type="nucleotide sequence ID" value="NZ_BBPN01000006.1"/>
</dbReference>
<protein>
    <submittedName>
        <fullName evidence="1">Uncharacterized protein</fullName>
    </submittedName>
</protein>